<protein>
    <submittedName>
        <fullName evidence="3">PBPe domain-containing protein</fullName>
    </submittedName>
</protein>
<accession>A0A183F401</accession>
<dbReference type="WBParaSite" id="HPBE_0000089301-mRNA-1">
    <property type="protein sequence ID" value="HPBE_0000089301-mRNA-1"/>
    <property type="gene ID" value="HPBE_0000089301"/>
</dbReference>
<proteinExistence type="predicted"/>
<organism evidence="2 3">
    <name type="scientific">Heligmosomoides polygyrus</name>
    <name type="common">Parasitic roundworm</name>
    <dbReference type="NCBI Taxonomy" id="6339"/>
    <lineage>
        <taxon>Eukaryota</taxon>
        <taxon>Metazoa</taxon>
        <taxon>Ecdysozoa</taxon>
        <taxon>Nematoda</taxon>
        <taxon>Chromadorea</taxon>
        <taxon>Rhabditida</taxon>
        <taxon>Rhabditina</taxon>
        <taxon>Rhabditomorpha</taxon>
        <taxon>Strongyloidea</taxon>
        <taxon>Heligmosomidae</taxon>
        <taxon>Heligmosomoides</taxon>
    </lineage>
</organism>
<dbReference type="AlphaFoldDB" id="A0A183F401"/>
<accession>A0A3P7TDI5</accession>
<dbReference type="Proteomes" id="UP000050761">
    <property type="component" value="Unassembled WGS sequence"/>
</dbReference>
<reference evidence="1 2" key="1">
    <citation type="submission" date="2018-11" db="EMBL/GenBank/DDBJ databases">
        <authorList>
            <consortium name="Pathogen Informatics"/>
        </authorList>
    </citation>
    <scope>NUCLEOTIDE SEQUENCE [LARGE SCALE GENOMIC DNA]</scope>
</reference>
<dbReference type="Gene3D" id="3.40.190.10">
    <property type="entry name" value="Periplasmic binding protein-like II"/>
    <property type="match status" value="1"/>
</dbReference>
<name>A0A183F401_HELPZ</name>
<reference evidence="3" key="2">
    <citation type="submission" date="2019-09" db="UniProtKB">
        <authorList>
            <consortium name="WormBaseParasite"/>
        </authorList>
    </citation>
    <scope>IDENTIFICATION</scope>
</reference>
<dbReference type="EMBL" id="UZAH01000812">
    <property type="protein sequence ID" value="VDO19276.1"/>
    <property type="molecule type" value="Genomic_DNA"/>
</dbReference>
<evidence type="ECO:0000313" key="1">
    <source>
        <dbReference type="EMBL" id="VDO19276.1"/>
    </source>
</evidence>
<evidence type="ECO:0000313" key="2">
    <source>
        <dbReference type="Proteomes" id="UP000050761"/>
    </source>
</evidence>
<dbReference type="OrthoDB" id="5984008at2759"/>
<sequence>MIMVASYTANLAAFLVLDQPEKGLSGITDPRLRNPSANFSFGTVLNSNVYQYFKRHVELSTMFRKMEAHNMEKVFQAAYYVLRLQQCHQPN</sequence>
<evidence type="ECO:0000313" key="3">
    <source>
        <dbReference type="WBParaSite" id="HPBE_0000089301-mRNA-1"/>
    </source>
</evidence>
<gene>
    <name evidence="1" type="ORF">HPBE_LOCUS894</name>
</gene>
<keyword evidence="2" id="KW-1185">Reference proteome</keyword>